<evidence type="ECO:0000259" key="8">
    <source>
        <dbReference type="PROSITE" id="PS50850"/>
    </source>
</evidence>
<dbReference type="EMBL" id="CAEZVD010000019">
    <property type="protein sequence ID" value="CAB4618230.1"/>
    <property type="molecule type" value="Genomic_DNA"/>
</dbReference>
<keyword evidence="3" id="KW-1003">Cell membrane</keyword>
<sequence length="392" mass="40838">MSSTKPAFNLKELVVPVYLPSMLFSIAEGSLIPVIPASAERLGSDLPTAALIAGLLMFGTLVAGLPAARIVNKFGERRAMMFGAFVSALGITSSIFAQNIFFLGLGVFIVGVAHSVFGLARHGYITETVPFSHRARALSLLAGFFRLGGFIGPLLGAGLILISGIQAVYIAVAIFCAAAGATLFFTKSENMKDTPPNQGGGVWHITKRERSKLLNLGTASAILTFARTARNIGLPLWALHINLDTSQASLIIGIAGGLDFALFYLGGKVIDKKGRAWAGVPTLIATGIGLMLIGTAQDAVGFLIVALLLALANTVGAGLVMVIGADLAPPDARNEFLAAYRFMLDGGVTLAAPILAITTTLVGLAGGLVIIGGVSIYGGWLMYRYLPKHGIK</sequence>
<keyword evidence="6 7" id="KW-0472">Membrane</keyword>
<reference evidence="9" key="1">
    <citation type="submission" date="2020-05" db="EMBL/GenBank/DDBJ databases">
        <authorList>
            <person name="Chiriac C."/>
            <person name="Salcher M."/>
            <person name="Ghai R."/>
            <person name="Kavagutti S V."/>
        </authorList>
    </citation>
    <scope>NUCLEOTIDE SEQUENCE</scope>
</reference>
<keyword evidence="2" id="KW-0813">Transport</keyword>
<evidence type="ECO:0000256" key="4">
    <source>
        <dbReference type="ARBA" id="ARBA00022692"/>
    </source>
</evidence>
<dbReference type="Pfam" id="PF07690">
    <property type="entry name" value="MFS_1"/>
    <property type="match status" value="1"/>
</dbReference>
<dbReference type="SUPFAM" id="SSF103473">
    <property type="entry name" value="MFS general substrate transporter"/>
    <property type="match status" value="1"/>
</dbReference>
<gene>
    <name evidence="9" type="ORF">UFOPK1909_00353</name>
</gene>
<feature type="domain" description="Major facilitator superfamily (MFS) profile" evidence="8">
    <location>
        <begin position="13"/>
        <end position="390"/>
    </location>
</feature>
<feature type="transmembrane region" description="Helical" evidence="7">
    <location>
        <begin position="168"/>
        <end position="186"/>
    </location>
</feature>
<proteinExistence type="predicted"/>
<dbReference type="AlphaFoldDB" id="A0A6J6HY76"/>
<dbReference type="PANTHER" id="PTHR23517">
    <property type="entry name" value="RESISTANCE PROTEIN MDTM, PUTATIVE-RELATED-RELATED"/>
    <property type="match status" value="1"/>
</dbReference>
<evidence type="ECO:0000256" key="1">
    <source>
        <dbReference type="ARBA" id="ARBA00004651"/>
    </source>
</evidence>
<feature type="transmembrane region" description="Helical" evidence="7">
    <location>
        <begin position="337"/>
        <end position="356"/>
    </location>
</feature>
<evidence type="ECO:0000256" key="3">
    <source>
        <dbReference type="ARBA" id="ARBA00022475"/>
    </source>
</evidence>
<feature type="transmembrane region" description="Helical" evidence="7">
    <location>
        <begin position="12"/>
        <end position="35"/>
    </location>
</feature>
<name>A0A6J6HY76_9ZZZZ</name>
<feature type="transmembrane region" description="Helical" evidence="7">
    <location>
        <begin position="277"/>
        <end position="296"/>
    </location>
</feature>
<evidence type="ECO:0000256" key="2">
    <source>
        <dbReference type="ARBA" id="ARBA00022448"/>
    </source>
</evidence>
<dbReference type="InterPro" id="IPR050171">
    <property type="entry name" value="MFS_Transporters"/>
</dbReference>
<feature type="transmembrane region" description="Helical" evidence="7">
    <location>
        <begin position="245"/>
        <end position="265"/>
    </location>
</feature>
<keyword evidence="5 7" id="KW-1133">Transmembrane helix</keyword>
<dbReference type="PRINTS" id="PR01035">
    <property type="entry name" value="TCRTETA"/>
</dbReference>
<feature type="transmembrane region" description="Helical" evidence="7">
    <location>
        <begin position="213"/>
        <end position="233"/>
    </location>
</feature>
<comment type="subcellular location">
    <subcellularLocation>
        <location evidence="1">Cell membrane</location>
        <topology evidence="1">Multi-pass membrane protein</topology>
    </subcellularLocation>
</comment>
<evidence type="ECO:0000256" key="6">
    <source>
        <dbReference type="ARBA" id="ARBA00023136"/>
    </source>
</evidence>
<feature type="transmembrane region" description="Helical" evidence="7">
    <location>
        <begin position="79"/>
        <end position="96"/>
    </location>
</feature>
<organism evidence="9">
    <name type="scientific">freshwater metagenome</name>
    <dbReference type="NCBI Taxonomy" id="449393"/>
    <lineage>
        <taxon>unclassified sequences</taxon>
        <taxon>metagenomes</taxon>
        <taxon>ecological metagenomes</taxon>
    </lineage>
</organism>
<keyword evidence="4 7" id="KW-0812">Transmembrane</keyword>
<dbReference type="InterPro" id="IPR011701">
    <property type="entry name" value="MFS"/>
</dbReference>
<dbReference type="PANTHER" id="PTHR23517:SF3">
    <property type="entry name" value="INTEGRAL MEMBRANE TRANSPORT PROTEIN"/>
    <property type="match status" value="1"/>
</dbReference>
<dbReference type="InterPro" id="IPR001958">
    <property type="entry name" value="Tet-R_TetA/multi-R_MdtG-like"/>
</dbReference>
<feature type="transmembrane region" description="Helical" evidence="7">
    <location>
        <begin position="102"/>
        <end position="120"/>
    </location>
</feature>
<dbReference type="GO" id="GO:0005886">
    <property type="term" value="C:plasma membrane"/>
    <property type="evidence" value="ECO:0007669"/>
    <property type="project" value="UniProtKB-SubCell"/>
</dbReference>
<accession>A0A6J6HY76</accession>
<evidence type="ECO:0000256" key="5">
    <source>
        <dbReference type="ARBA" id="ARBA00022989"/>
    </source>
</evidence>
<feature type="transmembrane region" description="Helical" evidence="7">
    <location>
        <begin position="302"/>
        <end position="325"/>
    </location>
</feature>
<feature type="transmembrane region" description="Helical" evidence="7">
    <location>
        <begin position="362"/>
        <end position="383"/>
    </location>
</feature>
<dbReference type="PROSITE" id="PS50850">
    <property type="entry name" value="MFS"/>
    <property type="match status" value="1"/>
</dbReference>
<feature type="transmembrane region" description="Helical" evidence="7">
    <location>
        <begin position="140"/>
        <end position="162"/>
    </location>
</feature>
<evidence type="ECO:0000256" key="7">
    <source>
        <dbReference type="SAM" id="Phobius"/>
    </source>
</evidence>
<protein>
    <submittedName>
        <fullName evidence="9">Unannotated protein</fullName>
    </submittedName>
</protein>
<evidence type="ECO:0000313" key="9">
    <source>
        <dbReference type="EMBL" id="CAB4618230.1"/>
    </source>
</evidence>
<feature type="transmembrane region" description="Helical" evidence="7">
    <location>
        <begin position="47"/>
        <end position="67"/>
    </location>
</feature>
<dbReference type="InterPro" id="IPR020846">
    <property type="entry name" value="MFS_dom"/>
</dbReference>
<dbReference type="GO" id="GO:0022857">
    <property type="term" value="F:transmembrane transporter activity"/>
    <property type="evidence" value="ECO:0007669"/>
    <property type="project" value="InterPro"/>
</dbReference>
<dbReference type="InterPro" id="IPR036259">
    <property type="entry name" value="MFS_trans_sf"/>
</dbReference>
<dbReference type="Gene3D" id="1.20.1250.20">
    <property type="entry name" value="MFS general substrate transporter like domains"/>
    <property type="match status" value="2"/>
</dbReference>